<dbReference type="SMART" id="SM00292">
    <property type="entry name" value="BRCT"/>
    <property type="match status" value="2"/>
</dbReference>
<dbReference type="EMBL" id="BQKI01000071">
    <property type="protein sequence ID" value="GJN14379.1"/>
    <property type="molecule type" value="Genomic_DNA"/>
</dbReference>
<reference evidence="5" key="2">
    <citation type="submission" date="2021-12" db="EMBL/GenBank/DDBJ databases">
        <title>Resequencing data analysis of finger millet.</title>
        <authorList>
            <person name="Hatakeyama M."/>
            <person name="Aluri S."/>
            <person name="Balachadran M.T."/>
            <person name="Sivarajan S.R."/>
            <person name="Poveda L."/>
            <person name="Shimizu-Inatsugi R."/>
            <person name="Schlapbach R."/>
            <person name="Sreeman S.M."/>
            <person name="Shimizu K.K."/>
        </authorList>
    </citation>
    <scope>NUCLEOTIDE SEQUENCE</scope>
</reference>
<keyword evidence="2" id="KW-0227">DNA damage</keyword>
<dbReference type="Pfam" id="PF16770">
    <property type="entry name" value="RTT107_BRCT_5"/>
    <property type="match status" value="1"/>
</dbReference>
<organism evidence="5 6">
    <name type="scientific">Eleusine coracana subsp. coracana</name>
    <dbReference type="NCBI Taxonomy" id="191504"/>
    <lineage>
        <taxon>Eukaryota</taxon>
        <taxon>Viridiplantae</taxon>
        <taxon>Streptophyta</taxon>
        <taxon>Embryophyta</taxon>
        <taxon>Tracheophyta</taxon>
        <taxon>Spermatophyta</taxon>
        <taxon>Magnoliopsida</taxon>
        <taxon>Liliopsida</taxon>
        <taxon>Poales</taxon>
        <taxon>Poaceae</taxon>
        <taxon>PACMAD clade</taxon>
        <taxon>Chloridoideae</taxon>
        <taxon>Cynodonteae</taxon>
        <taxon>Eleusininae</taxon>
        <taxon>Eleusine</taxon>
    </lineage>
</organism>
<evidence type="ECO:0000256" key="1">
    <source>
        <dbReference type="ARBA" id="ARBA00004123"/>
    </source>
</evidence>
<keyword evidence="3" id="KW-0539">Nucleus</keyword>
<keyword evidence="6" id="KW-1185">Reference proteome</keyword>
<dbReference type="SUPFAM" id="SSF52113">
    <property type="entry name" value="BRCT domain"/>
    <property type="match status" value="2"/>
</dbReference>
<evidence type="ECO:0000256" key="3">
    <source>
        <dbReference type="ARBA" id="ARBA00023242"/>
    </source>
</evidence>
<feature type="domain" description="BRCT" evidence="4">
    <location>
        <begin position="202"/>
        <end position="291"/>
    </location>
</feature>
<evidence type="ECO:0000313" key="5">
    <source>
        <dbReference type="EMBL" id="GJN14379.1"/>
    </source>
</evidence>
<proteinExistence type="predicted"/>
<dbReference type="InterPro" id="IPR036420">
    <property type="entry name" value="BRCT_dom_sf"/>
</dbReference>
<dbReference type="PROSITE" id="PS50172">
    <property type="entry name" value="BRCT"/>
    <property type="match status" value="2"/>
</dbReference>
<dbReference type="PANTHER" id="PTHR23196:SF8">
    <property type="entry name" value="N-ACETYLTRANSFERASE"/>
    <property type="match status" value="1"/>
</dbReference>
<reference evidence="5" key="1">
    <citation type="journal article" date="2018" name="DNA Res.">
        <title>Multiple hybrid de novo genome assembly of finger millet, an orphan allotetraploid crop.</title>
        <authorList>
            <person name="Hatakeyama M."/>
            <person name="Aluri S."/>
            <person name="Balachadran M.T."/>
            <person name="Sivarajan S.R."/>
            <person name="Patrignani A."/>
            <person name="Gruter S."/>
            <person name="Poveda L."/>
            <person name="Shimizu-Inatsugi R."/>
            <person name="Baeten J."/>
            <person name="Francoijs K.J."/>
            <person name="Nataraja K.N."/>
            <person name="Reddy Y.A.N."/>
            <person name="Phadnis S."/>
            <person name="Ravikumar R.L."/>
            <person name="Schlapbach R."/>
            <person name="Sreeman S.M."/>
            <person name="Shimizu K.K."/>
        </authorList>
    </citation>
    <scope>NUCLEOTIDE SEQUENCE</scope>
</reference>
<dbReference type="AlphaFoldDB" id="A0AAV5DUG6"/>
<sequence length="409" mass="45204">MNHRALYSVGEVDTKGKIRKIPVRTDIKRALCFPGGATLMVAHLKKELPTLQKISQEKLQTSSLNTTIPDSISPVDTAVPSCENILLKTYIRRNIGKTAKVTGSEAPTDSSNGSLSEHKAKKWIYETSSSSLKSKRIRCSNDAGHCEDINQNDMDDNCVGDTPEFGNSAYQVPMTLSVGVHVESKISGDDKTIIHPDSSPAIMLMNIADEQKKARLTEVVEMLGGSVTCEGHSCTHIVTGKARRTMNFCIALSSGFVSLSLSNYIAWIISPNWLKQSFKHGQFVGEAQYVLEDEEYRMQYKCELRDAVMRAKERPCSLLSGYTFCLSKYIQPSVDVLQSIIKSAGGKIIQKLSESEEASKTIFLVCEEETELALVAARNGIKTYSSDWFMGCVMKQELDLEAPEFTVSL</sequence>
<gene>
    <name evidence="5" type="primary">gb01202</name>
    <name evidence="5" type="ORF">PR202_gb01202</name>
</gene>
<comment type="caution">
    <text evidence="5">The sequence shown here is derived from an EMBL/GenBank/DDBJ whole genome shotgun (WGS) entry which is preliminary data.</text>
</comment>
<dbReference type="GO" id="GO:0005634">
    <property type="term" value="C:nucleus"/>
    <property type="evidence" value="ECO:0007669"/>
    <property type="project" value="UniProtKB-SubCell"/>
</dbReference>
<accession>A0AAV5DUG6</accession>
<evidence type="ECO:0000313" key="6">
    <source>
        <dbReference type="Proteomes" id="UP001054889"/>
    </source>
</evidence>
<evidence type="ECO:0000256" key="2">
    <source>
        <dbReference type="ARBA" id="ARBA00022763"/>
    </source>
</evidence>
<name>A0AAV5DUG6_ELECO</name>
<protein>
    <recommendedName>
        <fullName evidence="4">BRCT domain-containing protein</fullName>
    </recommendedName>
</protein>
<dbReference type="Proteomes" id="UP001054889">
    <property type="component" value="Unassembled WGS sequence"/>
</dbReference>
<dbReference type="CDD" id="cd18432">
    <property type="entry name" value="BRCT_PAXIP1_rpt6_like"/>
    <property type="match status" value="1"/>
</dbReference>
<feature type="domain" description="BRCT" evidence="4">
    <location>
        <begin position="314"/>
        <end position="398"/>
    </location>
</feature>
<dbReference type="Pfam" id="PF16589">
    <property type="entry name" value="BRCT_2"/>
    <property type="match status" value="1"/>
</dbReference>
<dbReference type="GO" id="GO:0006974">
    <property type="term" value="P:DNA damage response"/>
    <property type="evidence" value="ECO:0007669"/>
    <property type="project" value="UniProtKB-KW"/>
</dbReference>
<comment type="subcellular location">
    <subcellularLocation>
        <location evidence="1">Nucleus</location>
    </subcellularLocation>
</comment>
<evidence type="ECO:0000259" key="4">
    <source>
        <dbReference type="PROSITE" id="PS50172"/>
    </source>
</evidence>
<dbReference type="Gene3D" id="3.40.50.10190">
    <property type="entry name" value="BRCT domain"/>
    <property type="match status" value="2"/>
</dbReference>
<dbReference type="PANTHER" id="PTHR23196">
    <property type="entry name" value="PAX TRANSCRIPTION ACTIVATION DOMAIN INTERACTING PROTEIN"/>
    <property type="match status" value="1"/>
</dbReference>
<dbReference type="InterPro" id="IPR001357">
    <property type="entry name" value="BRCT_dom"/>
</dbReference>
<dbReference type="InterPro" id="IPR051579">
    <property type="entry name" value="DDR_Transcriptional_Reg"/>
</dbReference>